<dbReference type="EMBL" id="GG662828">
    <property type="protein sequence ID" value="EAR88998.1"/>
    <property type="molecule type" value="Genomic_DNA"/>
</dbReference>
<dbReference type="RefSeq" id="XP_001009243.1">
    <property type="nucleotide sequence ID" value="XM_001009243.1"/>
</dbReference>
<organism evidence="2 3">
    <name type="scientific">Tetrahymena thermophila (strain SB210)</name>
    <dbReference type="NCBI Taxonomy" id="312017"/>
    <lineage>
        <taxon>Eukaryota</taxon>
        <taxon>Sar</taxon>
        <taxon>Alveolata</taxon>
        <taxon>Ciliophora</taxon>
        <taxon>Intramacronucleata</taxon>
        <taxon>Oligohymenophorea</taxon>
        <taxon>Hymenostomatida</taxon>
        <taxon>Tetrahymenina</taxon>
        <taxon>Tetrahymenidae</taxon>
        <taxon>Tetrahymena</taxon>
    </lineage>
</organism>
<keyword evidence="1" id="KW-0175">Coiled coil</keyword>
<dbReference type="HOGENOM" id="CLU_1226965_0_0_1"/>
<sequence>MTALYVVTVSCLDIDLIKETDISRMKLMKQLIIIELMHVQNYLELSLTLIQNKNNQAIDIIKCTLHTKSIYAWDKLQKQITTVWKNTNIPPFKSKSNFFLNNFSPTFTSQKFFLDQTNSKKKVISKINKINANPNSFISNQQITKIKTLKSICKKQIKSNTRKRITLNYQNLSIDQMNSRLDDPILEKNIDEKLRKKQDEQNYQQLEETSKNLIEQQVEKSKHQIN</sequence>
<dbReference type="InParanoid" id="Q22UH2"/>
<dbReference type="GeneID" id="7840689"/>
<keyword evidence="3" id="KW-1185">Reference proteome</keyword>
<name>Q22UH2_TETTS</name>
<evidence type="ECO:0000313" key="2">
    <source>
        <dbReference type="EMBL" id="EAR88998.1"/>
    </source>
</evidence>
<evidence type="ECO:0000256" key="1">
    <source>
        <dbReference type="SAM" id="Coils"/>
    </source>
</evidence>
<dbReference type="Proteomes" id="UP000009168">
    <property type="component" value="Unassembled WGS sequence"/>
</dbReference>
<gene>
    <name evidence="2" type="ORF">TTHERM_00554530</name>
</gene>
<feature type="coiled-coil region" evidence="1">
    <location>
        <begin position="189"/>
        <end position="216"/>
    </location>
</feature>
<evidence type="ECO:0000313" key="3">
    <source>
        <dbReference type="Proteomes" id="UP000009168"/>
    </source>
</evidence>
<protein>
    <submittedName>
        <fullName evidence="2">Uncharacterized protein</fullName>
    </submittedName>
</protein>
<accession>Q22UH2</accession>
<reference evidence="3" key="1">
    <citation type="journal article" date="2006" name="PLoS Biol.">
        <title>Macronuclear genome sequence of the ciliate Tetrahymena thermophila, a model eukaryote.</title>
        <authorList>
            <person name="Eisen J.A."/>
            <person name="Coyne R.S."/>
            <person name="Wu M."/>
            <person name="Wu D."/>
            <person name="Thiagarajan M."/>
            <person name="Wortman J.R."/>
            <person name="Badger J.H."/>
            <person name="Ren Q."/>
            <person name="Amedeo P."/>
            <person name="Jones K.M."/>
            <person name="Tallon L.J."/>
            <person name="Delcher A.L."/>
            <person name="Salzberg S.L."/>
            <person name="Silva J.C."/>
            <person name="Haas B.J."/>
            <person name="Majoros W.H."/>
            <person name="Farzad M."/>
            <person name="Carlton J.M."/>
            <person name="Smith R.K. Jr."/>
            <person name="Garg J."/>
            <person name="Pearlman R.E."/>
            <person name="Karrer K.M."/>
            <person name="Sun L."/>
            <person name="Manning G."/>
            <person name="Elde N.C."/>
            <person name="Turkewitz A.P."/>
            <person name="Asai D.J."/>
            <person name="Wilkes D.E."/>
            <person name="Wang Y."/>
            <person name="Cai H."/>
            <person name="Collins K."/>
            <person name="Stewart B.A."/>
            <person name="Lee S.R."/>
            <person name="Wilamowska K."/>
            <person name="Weinberg Z."/>
            <person name="Ruzzo W.L."/>
            <person name="Wloga D."/>
            <person name="Gaertig J."/>
            <person name="Frankel J."/>
            <person name="Tsao C.-C."/>
            <person name="Gorovsky M.A."/>
            <person name="Keeling P.J."/>
            <person name="Waller R.F."/>
            <person name="Patron N.J."/>
            <person name="Cherry J.M."/>
            <person name="Stover N.A."/>
            <person name="Krieger C.J."/>
            <person name="del Toro C."/>
            <person name="Ryder H.F."/>
            <person name="Williamson S.C."/>
            <person name="Barbeau R.A."/>
            <person name="Hamilton E.P."/>
            <person name="Orias E."/>
        </authorList>
    </citation>
    <scope>NUCLEOTIDE SEQUENCE [LARGE SCALE GENOMIC DNA]</scope>
    <source>
        <strain evidence="3">SB210</strain>
    </source>
</reference>
<proteinExistence type="predicted"/>
<dbReference type="KEGG" id="tet:TTHERM_00554530"/>
<dbReference type="AlphaFoldDB" id="Q22UH2"/>